<comment type="caution">
    <text evidence="6">Lacks conserved residue(s) required for the propagation of feature annotation.</text>
</comment>
<dbReference type="Pfam" id="PF04117">
    <property type="entry name" value="Mpv17_PMP22"/>
    <property type="match status" value="1"/>
</dbReference>
<keyword evidence="3 6" id="KW-0812">Transmembrane</keyword>
<keyword evidence="7" id="KW-0732">Signal</keyword>
<dbReference type="GO" id="GO:0016020">
    <property type="term" value="C:membrane"/>
    <property type="evidence" value="ECO:0007669"/>
    <property type="project" value="UniProtKB-SubCell"/>
</dbReference>
<keyword evidence="4 6" id="KW-1133">Transmembrane helix</keyword>
<comment type="subcellular location">
    <subcellularLocation>
        <location evidence="1">Membrane</location>
        <topology evidence="1">Multi-pass membrane protein</topology>
    </subcellularLocation>
</comment>
<evidence type="ECO:0000256" key="1">
    <source>
        <dbReference type="ARBA" id="ARBA00004141"/>
    </source>
</evidence>
<accession>A0AAD3GZY8</accession>
<dbReference type="PANTHER" id="PTHR11266">
    <property type="entry name" value="PEROXISOMAL MEMBRANE PROTEIN 2, PXMP2 MPV17"/>
    <property type="match status" value="1"/>
</dbReference>
<dbReference type="Proteomes" id="UP001054902">
    <property type="component" value="Unassembled WGS sequence"/>
</dbReference>
<dbReference type="EMBL" id="BLLK01000020">
    <property type="protein sequence ID" value="GFH45527.1"/>
    <property type="molecule type" value="Genomic_DNA"/>
</dbReference>
<evidence type="ECO:0000256" key="2">
    <source>
        <dbReference type="ARBA" id="ARBA00006824"/>
    </source>
</evidence>
<dbReference type="PANTHER" id="PTHR11266:SF121">
    <property type="entry name" value="OS09G0315000 PROTEIN"/>
    <property type="match status" value="1"/>
</dbReference>
<feature type="signal peptide" evidence="7">
    <location>
        <begin position="1"/>
        <end position="22"/>
    </location>
</feature>
<evidence type="ECO:0000256" key="7">
    <source>
        <dbReference type="SAM" id="SignalP"/>
    </source>
</evidence>
<feature type="transmembrane region" description="Helical" evidence="6">
    <location>
        <begin position="224"/>
        <end position="246"/>
    </location>
</feature>
<keyword evidence="9" id="KW-1185">Reference proteome</keyword>
<dbReference type="AlphaFoldDB" id="A0AAD3GZY8"/>
<evidence type="ECO:0000256" key="5">
    <source>
        <dbReference type="ARBA" id="ARBA00023136"/>
    </source>
</evidence>
<evidence type="ECO:0000313" key="8">
    <source>
        <dbReference type="EMBL" id="GFH45527.1"/>
    </source>
</evidence>
<evidence type="ECO:0000313" key="9">
    <source>
        <dbReference type="Proteomes" id="UP001054902"/>
    </source>
</evidence>
<feature type="chain" id="PRO_5042265052" evidence="7">
    <location>
        <begin position="23"/>
        <end position="258"/>
    </location>
</feature>
<gene>
    <name evidence="8" type="ORF">CTEN210_02001</name>
</gene>
<reference evidence="8 9" key="1">
    <citation type="journal article" date="2021" name="Sci. Rep.">
        <title>The genome of the diatom Chaetoceros tenuissimus carries an ancient integrated fragment of an extant virus.</title>
        <authorList>
            <person name="Hongo Y."/>
            <person name="Kimura K."/>
            <person name="Takaki Y."/>
            <person name="Yoshida Y."/>
            <person name="Baba S."/>
            <person name="Kobayashi G."/>
            <person name="Nagasaki K."/>
            <person name="Hano T."/>
            <person name="Tomaru Y."/>
        </authorList>
    </citation>
    <scope>NUCLEOTIDE SEQUENCE [LARGE SCALE GENOMIC DNA]</scope>
    <source>
        <strain evidence="8 9">NIES-3715</strain>
    </source>
</reference>
<comment type="similarity">
    <text evidence="2 6">Belongs to the peroxisomal membrane protein PXMP2/4 family.</text>
</comment>
<comment type="caution">
    <text evidence="8">The sequence shown here is derived from an EMBL/GenBank/DDBJ whole genome shotgun (WGS) entry which is preliminary data.</text>
</comment>
<dbReference type="InterPro" id="IPR007248">
    <property type="entry name" value="Mpv17_PMP22"/>
</dbReference>
<proteinExistence type="inferred from homology"/>
<organism evidence="8 9">
    <name type="scientific">Chaetoceros tenuissimus</name>
    <dbReference type="NCBI Taxonomy" id="426638"/>
    <lineage>
        <taxon>Eukaryota</taxon>
        <taxon>Sar</taxon>
        <taxon>Stramenopiles</taxon>
        <taxon>Ochrophyta</taxon>
        <taxon>Bacillariophyta</taxon>
        <taxon>Coscinodiscophyceae</taxon>
        <taxon>Chaetocerotophycidae</taxon>
        <taxon>Chaetocerotales</taxon>
        <taxon>Chaetocerotaceae</taxon>
        <taxon>Chaetoceros</taxon>
    </lineage>
</organism>
<evidence type="ECO:0000256" key="4">
    <source>
        <dbReference type="ARBA" id="ARBA00022989"/>
    </source>
</evidence>
<evidence type="ECO:0000256" key="3">
    <source>
        <dbReference type="ARBA" id="ARBA00022692"/>
    </source>
</evidence>
<protein>
    <submittedName>
        <fullName evidence="8">Uncharacterized protein</fullName>
    </submittedName>
</protein>
<dbReference type="GO" id="GO:0005737">
    <property type="term" value="C:cytoplasm"/>
    <property type="evidence" value="ECO:0007669"/>
    <property type="project" value="TreeGrafter"/>
</dbReference>
<keyword evidence="5 6" id="KW-0472">Membrane</keyword>
<name>A0AAD3GZY8_9STRA</name>
<sequence>MRQSSRMLSVIMTLGLLLVGQSFQVNPIHLGRSSNLHPSPQSNSRIRKHSQLNVLPTLDFSSAFSMIDAFYKTQPYEAAFVTCGVKASAADLLAQSRESKGDELSESDKIEVERNFAFILYGGLYQGCAQYYIFNIIFPFLFGNENDVASVAVKVAFDMLVVSPLLCLPIAYLTKSAIYGESWLDGLNKYKYDLTEKNLLLKYWSIWIPTQTLTFSVIPEHLRIAFIALVSFFWLIILSTIASADIESEEADAAKMKA</sequence>
<evidence type="ECO:0000256" key="6">
    <source>
        <dbReference type="RuleBase" id="RU363053"/>
    </source>
</evidence>